<dbReference type="InterPro" id="IPR047057">
    <property type="entry name" value="MerR_fam"/>
</dbReference>
<dbReference type="GO" id="GO:0005737">
    <property type="term" value="C:cytoplasm"/>
    <property type="evidence" value="ECO:0007669"/>
    <property type="project" value="UniProtKB-SubCell"/>
</dbReference>
<dbReference type="PROSITE" id="PS00552">
    <property type="entry name" value="HTH_MERR_1"/>
    <property type="match status" value="1"/>
</dbReference>
<dbReference type="PANTHER" id="PTHR30204">
    <property type="entry name" value="REDOX-CYCLING DRUG-SENSING TRANSCRIPTIONAL ACTIVATOR SOXR"/>
    <property type="match status" value="1"/>
</dbReference>
<dbReference type="Gene3D" id="1.10.1660.10">
    <property type="match status" value="1"/>
</dbReference>
<evidence type="ECO:0000256" key="2">
    <source>
        <dbReference type="ARBA" id="ARBA00022490"/>
    </source>
</evidence>
<evidence type="ECO:0000256" key="4">
    <source>
        <dbReference type="ARBA" id="ARBA00023125"/>
    </source>
</evidence>
<proteinExistence type="predicted"/>
<evidence type="ECO:0000256" key="3">
    <source>
        <dbReference type="ARBA" id="ARBA00023015"/>
    </source>
</evidence>
<dbReference type="PROSITE" id="PS50937">
    <property type="entry name" value="HTH_MERR_2"/>
    <property type="match status" value="1"/>
</dbReference>
<dbReference type="GO" id="GO:0045893">
    <property type="term" value="P:positive regulation of DNA-templated transcription"/>
    <property type="evidence" value="ECO:0007669"/>
    <property type="project" value="InterPro"/>
</dbReference>
<gene>
    <name evidence="7" type="primary">cueR</name>
    <name evidence="7" type="ORF">I8J32_003010</name>
</gene>
<dbReference type="Pfam" id="PF00376">
    <property type="entry name" value="MerR"/>
    <property type="match status" value="1"/>
</dbReference>
<dbReference type="KEGG" id="lsf:I8J32_003010"/>
<evidence type="ECO:0000256" key="5">
    <source>
        <dbReference type="ARBA" id="ARBA00023163"/>
    </source>
</evidence>
<dbReference type="GO" id="GO:0005507">
    <property type="term" value="F:copper ion binding"/>
    <property type="evidence" value="ECO:0007669"/>
    <property type="project" value="InterPro"/>
</dbReference>
<dbReference type="CDD" id="cd01108">
    <property type="entry name" value="HTH_CueR"/>
    <property type="match status" value="1"/>
</dbReference>
<feature type="domain" description="HTH merR-type" evidence="6">
    <location>
        <begin position="21"/>
        <end position="87"/>
    </location>
</feature>
<dbReference type="InterPro" id="IPR000551">
    <property type="entry name" value="MerR-type_HTH_dom"/>
</dbReference>
<keyword evidence="5" id="KW-0804">Transcription</keyword>
<dbReference type="Pfam" id="PF09278">
    <property type="entry name" value="MerR-DNA-bind"/>
    <property type="match status" value="1"/>
</dbReference>
<dbReference type="AlphaFoldDB" id="A0A974Y005"/>
<evidence type="ECO:0000313" key="7">
    <source>
        <dbReference type="EMBL" id="QSX78911.1"/>
    </source>
</evidence>
<keyword evidence="8" id="KW-1185">Reference proteome</keyword>
<dbReference type="EMBL" id="CP071518">
    <property type="protein sequence ID" value="QSX78911.1"/>
    <property type="molecule type" value="Genomic_DNA"/>
</dbReference>
<reference evidence="7 8" key="1">
    <citation type="submission" date="2021-03" db="EMBL/GenBank/DDBJ databases">
        <title>Lysobacter sp. nov. isolated from soil of gangwondo yeongwol, south Korea.</title>
        <authorList>
            <person name="Kim K.R."/>
            <person name="Kim K.H."/>
            <person name="Jeon C.O."/>
        </authorList>
    </citation>
    <scope>NUCLEOTIDE SEQUENCE [LARGE SCALE GENOMIC DNA]</scope>
    <source>
        <strain evidence="7 8">R19</strain>
    </source>
</reference>
<keyword evidence="3" id="KW-0805">Transcription regulation</keyword>
<comment type="subcellular location">
    <subcellularLocation>
        <location evidence="1">Cytoplasm</location>
    </subcellularLocation>
</comment>
<evidence type="ECO:0000259" key="6">
    <source>
        <dbReference type="PROSITE" id="PS50937"/>
    </source>
</evidence>
<name>A0A974Y005_9GAMM</name>
<dbReference type="InterPro" id="IPR009061">
    <property type="entry name" value="DNA-bd_dom_put_sf"/>
</dbReference>
<dbReference type="InterPro" id="IPR011789">
    <property type="entry name" value="CueR"/>
</dbReference>
<dbReference type="SUPFAM" id="SSF46955">
    <property type="entry name" value="Putative DNA-binding domain"/>
    <property type="match status" value="1"/>
</dbReference>
<keyword evidence="2" id="KW-0963">Cytoplasm</keyword>
<accession>A0A974Y005</accession>
<dbReference type="InterPro" id="IPR015358">
    <property type="entry name" value="Tscrpt_reg_MerR_DNA-bd"/>
</dbReference>
<dbReference type="NCBIfam" id="TIGR02044">
    <property type="entry name" value="CueR"/>
    <property type="match status" value="1"/>
</dbReference>
<dbReference type="PRINTS" id="PR00040">
    <property type="entry name" value="HTHMERR"/>
</dbReference>
<dbReference type="SMART" id="SM00422">
    <property type="entry name" value="HTH_MERR"/>
    <property type="match status" value="1"/>
</dbReference>
<sequence length="153" mass="17060">MAKPSLRPELAQARQQGFHNIGEAADDTGVSAKMIRHYERSGLIPPAQRTFAGYRLYADSDLHRLRFIKRARVLGFSMKQIEVLLNLWNDRQRASAEVKALAQAHAAELGQRIAQMQAMQHTLENLARHCHGDDRPECPILQDLAGTAQAAAP</sequence>
<evidence type="ECO:0000313" key="8">
    <source>
        <dbReference type="Proteomes" id="UP000639274"/>
    </source>
</evidence>
<keyword evidence="4" id="KW-0238">DNA-binding</keyword>
<organism evidence="7 8">
    <name type="scientific">Agrilutibacter solisilvae</name>
    <dbReference type="NCBI Taxonomy" id="2763317"/>
    <lineage>
        <taxon>Bacteria</taxon>
        <taxon>Pseudomonadati</taxon>
        <taxon>Pseudomonadota</taxon>
        <taxon>Gammaproteobacteria</taxon>
        <taxon>Lysobacterales</taxon>
        <taxon>Lysobacteraceae</taxon>
        <taxon>Agrilutibacter</taxon>
    </lineage>
</organism>
<dbReference type="GO" id="GO:0003700">
    <property type="term" value="F:DNA-binding transcription factor activity"/>
    <property type="evidence" value="ECO:0007669"/>
    <property type="project" value="InterPro"/>
</dbReference>
<protein>
    <submittedName>
        <fullName evidence="7">Cu(I)-responsive transcriptional regulator</fullName>
    </submittedName>
</protein>
<dbReference type="PANTHER" id="PTHR30204:SF94">
    <property type="entry name" value="HEAVY METAL-DEPENDENT TRANSCRIPTIONAL REGULATOR HI_0293-RELATED"/>
    <property type="match status" value="1"/>
</dbReference>
<dbReference type="RefSeq" id="WP_200615276.1">
    <property type="nucleotide sequence ID" value="NZ_CP071518.1"/>
</dbReference>
<dbReference type="GO" id="GO:0003677">
    <property type="term" value="F:DNA binding"/>
    <property type="evidence" value="ECO:0007669"/>
    <property type="project" value="UniProtKB-KW"/>
</dbReference>
<evidence type="ECO:0000256" key="1">
    <source>
        <dbReference type="ARBA" id="ARBA00004496"/>
    </source>
</evidence>
<dbReference type="Proteomes" id="UP000639274">
    <property type="component" value="Chromosome"/>
</dbReference>